<dbReference type="AlphaFoldDB" id="A0A4Z2IKJ3"/>
<evidence type="ECO:0000313" key="2">
    <source>
        <dbReference type="Proteomes" id="UP000314294"/>
    </source>
</evidence>
<name>A0A4Z2IKJ3_9TELE</name>
<reference evidence="1 2" key="1">
    <citation type="submission" date="2019-03" db="EMBL/GenBank/DDBJ databases">
        <title>First draft genome of Liparis tanakae, snailfish: a comprehensive survey of snailfish specific genes.</title>
        <authorList>
            <person name="Kim W."/>
            <person name="Song I."/>
            <person name="Jeong J.-H."/>
            <person name="Kim D."/>
            <person name="Kim S."/>
            <person name="Ryu S."/>
            <person name="Song J.Y."/>
            <person name="Lee S.K."/>
        </authorList>
    </citation>
    <scope>NUCLEOTIDE SEQUENCE [LARGE SCALE GENOMIC DNA]</scope>
    <source>
        <tissue evidence="1">Muscle</tissue>
    </source>
</reference>
<sequence>MPSELVLPARGEREEAYFVCERCGGWWNRAYLGIINQDVLDDWLSCGLPINHPDIVHLVPSDLTVLLEISLVYAPTPCLLRAARRKVYVVKGFKSFSRYVVVGSKLIRFCGERFTCELSKNGK</sequence>
<evidence type="ECO:0000313" key="1">
    <source>
        <dbReference type="EMBL" id="TNN78325.1"/>
    </source>
</evidence>
<keyword evidence="2" id="KW-1185">Reference proteome</keyword>
<comment type="caution">
    <text evidence="1">The sequence shown here is derived from an EMBL/GenBank/DDBJ whole genome shotgun (WGS) entry which is preliminary data.</text>
</comment>
<dbReference type="Proteomes" id="UP000314294">
    <property type="component" value="Unassembled WGS sequence"/>
</dbReference>
<organism evidence="1 2">
    <name type="scientific">Liparis tanakae</name>
    <name type="common">Tanaka's snailfish</name>
    <dbReference type="NCBI Taxonomy" id="230148"/>
    <lineage>
        <taxon>Eukaryota</taxon>
        <taxon>Metazoa</taxon>
        <taxon>Chordata</taxon>
        <taxon>Craniata</taxon>
        <taxon>Vertebrata</taxon>
        <taxon>Euteleostomi</taxon>
        <taxon>Actinopterygii</taxon>
        <taxon>Neopterygii</taxon>
        <taxon>Teleostei</taxon>
        <taxon>Neoteleostei</taxon>
        <taxon>Acanthomorphata</taxon>
        <taxon>Eupercaria</taxon>
        <taxon>Perciformes</taxon>
        <taxon>Cottioidei</taxon>
        <taxon>Cottales</taxon>
        <taxon>Liparidae</taxon>
        <taxon>Liparis</taxon>
    </lineage>
</organism>
<accession>A0A4Z2IKJ3</accession>
<protein>
    <submittedName>
        <fullName evidence="1">Uncharacterized protein</fullName>
    </submittedName>
</protein>
<dbReference type="EMBL" id="SRLO01000075">
    <property type="protein sequence ID" value="TNN78325.1"/>
    <property type="molecule type" value="Genomic_DNA"/>
</dbReference>
<proteinExistence type="predicted"/>
<gene>
    <name evidence="1" type="ORF">EYF80_011565</name>
</gene>